<dbReference type="InterPro" id="IPR050224">
    <property type="entry name" value="TALE_homeobox"/>
</dbReference>
<reference evidence="7" key="1">
    <citation type="submission" date="2020-03" db="EMBL/GenBank/DDBJ databases">
        <title>FDA dAtabase for Regulatory Grade micrObial Sequences (FDA-ARGOS): Supporting development and validation of Infectious Disease Dx tests.</title>
        <authorList>
            <person name="Campos J."/>
            <person name="Goldberg B."/>
            <person name="Tallon L."/>
            <person name="Sadzewicz L."/>
            <person name="Vavikolanu K."/>
            <person name="Mehta A."/>
            <person name="Aluvathingal J."/>
            <person name="Nadendla S."/>
            <person name="Nandy P."/>
            <person name="Geyer C."/>
            <person name="Yan Y."/>
            <person name="Sichtig H."/>
        </authorList>
    </citation>
    <scope>NUCLEOTIDE SEQUENCE [LARGE SCALE GENOMIC DNA]</scope>
    <source>
        <strain evidence="7">FDAARGOS_652</strain>
    </source>
</reference>
<feature type="compositionally biased region" description="Polar residues" evidence="5">
    <location>
        <begin position="224"/>
        <end position="239"/>
    </location>
</feature>
<feature type="DNA-binding region" description="Homeobox" evidence="4">
    <location>
        <begin position="241"/>
        <end position="303"/>
    </location>
</feature>
<dbReference type="Pfam" id="PF05920">
    <property type="entry name" value="Homeobox_KN"/>
    <property type="match status" value="1"/>
</dbReference>
<dbReference type="CDD" id="cd00086">
    <property type="entry name" value="homeodomain"/>
    <property type="match status" value="1"/>
</dbReference>
<organism evidence="7 8">
    <name type="scientific">Candida parapsilosis</name>
    <name type="common">Yeast</name>
    <dbReference type="NCBI Taxonomy" id="5480"/>
    <lineage>
        <taxon>Eukaryota</taxon>
        <taxon>Fungi</taxon>
        <taxon>Dikarya</taxon>
        <taxon>Ascomycota</taxon>
        <taxon>Saccharomycotina</taxon>
        <taxon>Pichiomycetes</taxon>
        <taxon>Debaryomycetaceae</taxon>
        <taxon>Candida/Lodderomyces clade</taxon>
        <taxon>Candida</taxon>
    </lineage>
</organism>
<evidence type="ECO:0000256" key="4">
    <source>
        <dbReference type="PROSITE-ProRule" id="PRU00108"/>
    </source>
</evidence>
<dbReference type="GO" id="GO:0005634">
    <property type="term" value="C:nucleus"/>
    <property type="evidence" value="ECO:0007669"/>
    <property type="project" value="UniProtKB-SubCell"/>
</dbReference>
<comment type="subcellular location">
    <subcellularLocation>
        <location evidence="4">Nucleus</location>
    </subcellularLocation>
</comment>
<evidence type="ECO:0000256" key="2">
    <source>
        <dbReference type="ARBA" id="ARBA00023155"/>
    </source>
</evidence>
<feature type="compositionally biased region" description="Polar residues" evidence="5">
    <location>
        <begin position="130"/>
        <end position="146"/>
    </location>
</feature>
<evidence type="ECO:0000256" key="5">
    <source>
        <dbReference type="SAM" id="MobiDB-lite"/>
    </source>
</evidence>
<sequence>MQLTELIHHSRSSTLPSISATTATTTTSSPEHTLPLPSRQDQSQSKEVPSHLTKRISLPPISDLLATPPPPTQLQQQQQQQQQQRYQIPQHYNYYTTTTATATNNSSEYLNRSPNPGYSTSSSISSPSSIQQYHNQQSHYFHSNAPSQQQQQQQQQKQSQSQSHLPSMMRSNSYPQQSSTLGHDQSYFPPHSHHYNHHPLSNYPSHDYYPRHQQHPQYAATAAINTNNSPNHNGVINNSNKRKTRNNLPKEITYVLLRWLNDHLNHPYPNSFEKNQLMMATGLNQQQLSNWFINARRRKIKTLKEQKRMMHLV</sequence>
<keyword evidence="2 4" id="KW-0371">Homeobox</keyword>
<feature type="region of interest" description="Disordered" evidence="5">
    <location>
        <begin position="224"/>
        <end position="244"/>
    </location>
</feature>
<evidence type="ECO:0000259" key="6">
    <source>
        <dbReference type="PROSITE" id="PS50071"/>
    </source>
</evidence>
<evidence type="ECO:0000256" key="3">
    <source>
        <dbReference type="ARBA" id="ARBA00023242"/>
    </source>
</evidence>
<keyword evidence="3 4" id="KW-0539">Nucleus</keyword>
<keyword evidence="1 4" id="KW-0238">DNA-binding</keyword>
<dbReference type="Proteomes" id="UP000590412">
    <property type="component" value="Unassembled WGS sequence"/>
</dbReference>
<evidence type="ECO:0000313" key="7">
    <source>
        <dbReference type="EMBL" id="KAF6051203.1"/>
    </source>
</evidence>
<dbReference type="GO" id="GO:0003677">
    <property type="term" value="F:DNA binding"/>
    <property type="evidence" value="ECO:0007669"/>
    <property type="project" value="UniProtKB-UniRule"/>
</dbReference>
<dbReference type="Gene3D" id="1.10.10.60">
    <property type="entry name" value="Homeodomain-like"/>
    <property type="match status" value="1"/>
</dbReference>
<protein>
    <submittedName>
        <fullName evidence="7">Homeobox KN domain family protein</fullName>
    </submittedName>
</protein>
<evidence type="ECO:0000256" key="1">
    <source>
        <dbReference type="ARBA" id="ARBA00023125"/>
    </source>
</evidence>
<dbReference type="PROSITE" id="PS50071">
    <property type="entry name" value="HOMEOBOX_2"/>
    <property type="match status" value="1"/>
</dbReference>
<dbReference type="InterPro" id="IPR008422">
    <property type="entry name" value="KN_HD"/>
</dbReference>
<feature type="compositionally biased region" description="Low complexity" evidence="5">
    <location>
        <begin position="73"/>
        <end position="86"/>
    </location>
</feature>
<dbReference type="PANTHER" id="PTHR11850">
    <property type="entry name" value="HOMEOBOX PROTEIN TRANSCRIPTION FACTORS"/>
    <property type="match status" value="1"/>
</dbReference>
<dbReference type="SUPFAM" id="SSF46689">
    <property type="entry name" value="Homeodomain-like"/>
    <property type="match status" value="1"/>
</dbReference>
<proteinExistence type="predicted"/>
<feature type="region of interest" description="Disordered" evidence="5">
    <location>
        <begin position="105"/>
        <end position="211"/>
    </location>
</feature>
<feature type="compositionally biased region" description="Low complexity" evidence="5">
    <location>
        <begin position="147"/>
        <end position="163"/>
    </location>
</feature>
<dbReference type="InterPro" id="IPR009057">
    <property type="entry name" value="Homeodomain-like_sf"/>
</dbReference>
<feature type="compositionally biased region" description="Low complexity" evidence="5">
    <location>
        <begin position="12"/>
        <end position="38"/>
    </location>
</feature>
<accession>A0A8X7NMP6</accession>
<comment type="caution">
    <text evidence="7">The sequence shown here is derived from an EMBL/GenBank/DDBJ whole genome shotgun (WGS) entry which is preliminary data.</text>
</comment>
<dbReference type="InterPro" id="IPR001356">
    <property type="entry name" value="HD"/>
</dbReference>
<dbReference type="EMBL" id="JABWAB010000005">
    <property type="protein sequence ID" value="KAF6051203.1"/>
    <property type="molecule type" value="Genomic_DNA"/>
</dbReference>
<evidence type="ECO:0000313" key="8">
    <source>
        <dbReference type="Proteomes" id="UP000590412"/>
    </source>
</evidence>
<gene>
    <name evidence="7" type="ORF">FOB60_003871</name>
</gene>
<feature type="domain" description="Homeobox" evidence="6">
    <location>
        <begin position="239"/>
        <end position="302"/>
    </location>
</feature>
<name>A0A8X7NMP6_CANPA</name>
<feature type="region of interest" description="Disordered" evidence="5">
    <location>
        <begin position="1"/>
        <end position="86"/>
    </location>
</feature>
<dbReference type="AlphaFoldDB" id="A0A8X7NMP6"/>
<dbReference type="GO" id="GO:0006355">
    <property type="term" value="P:regulation of DNA-templated transcription"/>
    <property type="evidence" value="ECO:0007669"/>
    <property type="project" value="InterPro"/>
</dbReference>
<dbReference type="SMART" id="SM00389">
    <property type="entry name" value="HOX"/>
    <property type="match status" value="1"/>
</dbReference>
<dbReference type="OrthoDB" id="10056939at2759"/>
<feature type="compositionally biased region" description="Low complexity" evidence="5">
    <location>
        <begin position="113"/>
        <end position="129"/>
    </location>
</feature>
<feature type="compositionally biased region" description="Polar residues" evidence="5">
    <location>
        <begin position="169"/>
        <end position="183"/>
    </location>
</feature>